<feature type="compositionally biased region" description="Basic and acidic residues" evidence="1">
    <location>
        <begin position="175"/>
        <end position="187"/>
    </location>
</feature>
<dbReference type="EMBL" id="JAOQNS010000002">
    <property type="protein sequence ID" value="MCW2306540.1"/>
    <property type="molecule type" value="Genomic_DNA"/>
</dbReference>
<dbReference type="Gene3D" id="2.60.40.1890">
    <property type="entry name" value="PCu(A)C copper chaperone"/>
    <property type="match status" value="1"/>
</dbReference>
<dbReference type="Proteomes" id="UP001209755">
    <property type="component" value="Unassembled WGS sequence"/>
</dbReference>
<keyword evidence="2" id="KW-0732">Signal</keyword>
<feature type="region of interest" description="Disordered" evidence="1">
    <location>
        <begin position="166"/>
        <end position="187"/>
    </location>
</feature>
<sequence length="187" mass="19644">MSRLSAILAAATLSLAAATLSPAARADDHAMMMEGGSATIGDLQLTGAWTRATPPAARAGGGYLKITNNGSKTDYLVSGSVDFAERVEIHEMSVINDVMKMRHLEDGLPVPPGETVALEPGSYHVMFMGMTEPLTEGKAVDVTLTFRNAGDVTIKMPVAKVGARSLSGKDGGAMQHDHGQMDMQKSE</sequence>
<evidence type="ECO:0000313" key="4">
    <source>
        <dbReference type="Proteomes" id="UP001209755"/>
    </source>
</evidence>
<dbReference type="PANTHER" id="PTHR36302">
    <property type="entry name" value="BLR7088 PROTEIN"/>
    <property type="match status" value="1"/>
</dbReference>
<dbReference type="InterPro" id="IPR058248">
    <property type="entry name" value="Lxx211020-like"/>
</dbReference>
<evidence type="ECO:0000313" key="3">
    <source>
        <dbReference type="EMBL" id="MCW2306540.1"/>
    </source>
</evidence>
<evidence type="ECO:0000256" key="1">
    <source>
        <dbReference type="SAM" id="MobiDB-lite"/>
    </source>
</evidence>
<dbReference type="InterPro" id="IPR007410">
    <property type="entry name" value="LpqE-like"/>
</dbReference>
<dbReference type="RefSeq" id="WP_264600206.1">
    <property type="nucleotide sequence ID" value="NZ_JAOQNS010000002.1"/>
</dbReference>
<protein>
    <submittedName>
        <fullName evidence="3">Copper(I)-binding protein</fullName>
    </submittedName>
</protein>
<reference evidence="4" key="1">
    <citation type="submission" date="2023-07" db="EMBL/GenBank/DDBJ databases">
        <title>Genome sequencing of Purple Non-Sulfur Bacteria from various extreme environments.</title>
        <authorList>
            <person name="Mayer M."/>
        </authorList>
    </citation>
    <scope>NUCLEOTIDE SEQUENCE [LARGE SCALE GENOMIC DNA]</scope>
    <source>
        <strain evidence="4">DSM 17935</strain>
    </source>
</reference>
<gene>
    <name evidence="3" type="ORF">M2319_000859</name>
</gene>
<accession>A0ABT3H816</accession>
<dbReference type="PANTHER" id="PTHR36302:SF1">
    <property type="entry name" value="COPPER CHAPERONE PCU(A)C"/>
    <property type="match status" value="1"/>
</dbReference>
<feature type="signal peptide" evidence="2">
    <location>
        <begin position="1"/>
        <end position="26"/>
    </location>
</feature>
<dbReference type="SUPFAM" id="SSF110087">
    <property type="entry name" value="DR1885-like metal-binding protein"/>
    <property type="match status" value="1"/>
</dbReference>
<feature type="chain" id="PRO_5046663819" evidence="2">
    <location>
        <begin position="27"/>
        <end position="187"/>
    </location>
</feature>
<organism evidence="3 4">
    <name type="scientific">Rhodobium gokarnense</name>
    <dbReference type="NCBI Taxonomy" id="364296"/>
    <lineage>
        <taxon>Bacteria</taxon>
        <taxon>Pseudomonadati</taxon>
        <taxon>Pseudomonadota</taxon>
        <taxon>Alphaproteobacteria</taxon>
        <taxon>Hyphomicrobiales</taxon>
        <taxon>Rhodobiaceae</taxon>
        <taxon>Rhodobium</taxon>
    </lineage>
</organism>
<evidence type="ECO:0000256" key="2">
    <source>
        <dbReference type="SAM" id="SignalP"/>
    </source>
</evidence>
<dbReference type="InterPro" id="IPR036182">
    <property type="entry name" value="PCuAC_sf"/>
</dbReference>
<dbReference type="Pfam" id="PF04314">
    <property type="entry name" value="PCuAC"/>
    <property type="match status" value="1"/>
</dbReference>
<comment type="caution">
    <text evidence="3">The sequence shown here is derived from an EMBL/GenBank/DDBJ whole genome shotgun (WGS) entry which is preliminary data.</text>
</comment>
<proteinExistence type="predicted"/>
<keyword evidence="4" id="KW-1185">Reference proteome</keyword>
<name>A0ABT3H816_9HYPH</name>